<dbReference type="InterPro" id="IPR058031">
    <property type="entry name" value="AAA_lid_NorR"/>
</dbReference>
<keyword evidence="2" id="KW-0547">Nucleotide-binding</keyword>
<evidence type="ECO:0000256" key="4">
    <source>
        <dbReference type="ARBA" id="ARBA00023012"/>
    </source>
</evidence>
<dbReference type="PANTHER" id="PTHR32071">
    <property type="entry name" value="TRANSCRIPTIONAL REGULATORY PROTEIN"/>
    <property type="match status" value="1"/>
</dbReference>
<dbReference type="RefSeq" id="WP_121442539.1">
    <property type="nucleotide sequence ID" value="NZ_RCDA01000003.1"/>
</dbReference>
<keyword evidence="4" id="KW-0902">Two-component regulatory system</keyword>
<sequence length="456" mass="50459">MNSAQILVVDDEQEIRDLVEEILEDEGYRVRTAQDGASAREAMRAHVPDLVLLDIWMPDVDGVTLLKEWTDGGGPACPVVMMSGHGTVETAVEATRLGAWDFIEKPLSMPKLLLTVERALESGRPGTPQPLAGARGEPAAEPVGKSAVMRQLRDDARRIAAHDTRVLLRGEAGAGKRCLARYIHDHSPRREGPFIELSAGSLGERGVGDLFGIDRNGQPAPGALELARGGTLYLADVCELDAELQGQLLSVLKSGRFQRQGGAEVLDLDVRLIAGTRLELADAVRAGRFREDFYYYLDVVPLAVPALREHVEDVPELLHYYVNCLVERDGLSYREFTVAAQNRLRNHSWPGNVRELENLVQRLLIMGEGEKIEVAEVEAALAEERRSGNAAEGLSADLHLELPLREAREAFERRYLQEQLRRAQGSVGQLARLTGMERTHLYRKLKALGIDPRERA</sequence>
<keyword evidence="5" id="KW-0805">Transcription regulation</keyword>
<dbReference type="GO" id="GO:0000160">
    <property type="term" value="P:phosphorelay signal transduction system"/>
    <property type="evidence" value="ECO:0007669"/>
    <property type="project" value="UniProtKB-KW"/>
</dbReference>
<proteinExistence type="predicted"/>
<comment type="caution">
    <text evidence="11">The sequence shown here is derived from an EMBL/GenBank/DDBJ whole genome shotgun (WGS) entry which is preliminary data.</text>
</comment>
<keyword evidence="3" id="KW-0067">ATP-binding</keyword>
<dbReference type="PROSITE" id="PS00688">
    <property type="entry name" value="SIGMA54_INTERACT_3"/>
    <property type="match status" value="1"/>
</dbReference>
<dbReference type="PANTHER" id="PTHR32071:SF17">
    <property type="entry name" value="TRANSCRIPTIONAL REGULATOR (NTRC FAMILY)"/>
    <property type="match status" value="1"/>
</dbReference>
<dbReference type="Pfam" id="PF00158">
    <property type="entry name" value="Sigma54_activat"/>
    <property type="match status" value="1"/>
</dbReference>
<dbReference type="OrthoDB" id="9804019at2"/>
<dbReference type="Proteomes" id="UP000275461">
    <property type="component" value="Unassembled WGS sequence"/>
</dbReference>
<dbReference type="PROSITE" id="PS50110">
    <property type="entry name" value="RESPONSE_REGULATORY"/>
    <property type="match status" value="1"/>
</dbReference>
<evidence type="ECO:0000259" key="10">
    <source>
        <dbReference type="PROSITE" id="PS50110"/>
    </source>
</evidence>
<evidence type="ECO:0000256" key="8">
    <source>
        <dbReference type="SAM" id="MobiDB-lite"/>
    </source>
</evidence>
<dbReference type="FunFam" id="3.40.50.2300:FF:000018">
    <property type="entry name" value="DNA-binding transcriptional regulator NtrC"/>
    <property type="match status" value="1"/>
</dbReference>
<reference evidence="11 12" key="1">
    <citation type="submission" date="2018-10" db="EMBL/GenBank/DDBJ databases">
        <title>Genomic Encyclopedia of Type Strains, Phase IV (KMG-IV): sequencing the most valuable type-strain genomes for metagenomic binning, comparative biology and taxonomic classification.</title>
        <authorList>
            <person name="Goeker M."/>
        </authorList>
    </citation>
    <scope>NUCLEOTIDE SEQUENCE [LARGE SCALE GENOMIC DNA]</scope>
    <source>
        <strain evidence="11 12">DSM 12769</strain>
    </source>
</reference>
<dbReference type="SUPFAM" id="SSF52540">
    <property type="entry name" value="P-loop containing nucleoside triphosphate hydrolases"/>
    <property type="match status" value="1"/>
</dbReference>
<evidence type="ECO:0000256" key="5">
    <source>
        <dbReference type="ARBA" id="ARBA00023015"/>
    </source>
</evidence>
<feature type="domain" description="Response regulatory" evidence="10">
    <location>
        <begin position="5"/>
        <end position="120"/>
    </location>
</feature>
<dbReference type="Gene3D" id="3.40.50.2300">
    <property type="match status" value="1"/>
</dbReference>
<dbReference type="AlphaFoldDB" id="A0A498C6J7"/>
<dbReference type="Gene3D" id="1.10.8.60">
    <property type="match status" value="1"/>
</dbReference>
<dbReference type="InterPro" id="IPR011006">
    <property type="entry name" value="CheY-like_superfamily"/>
</dbReference>
<keyword evidence="11" id="KW-0238">DNA-binding</keyword>
<evidence type="ECO:0000256" key="3">
    <source>
        <dbReference type="ARBA" id="ARBA00022840"/>
    </source>
</evidence>
<dbReference type="InterPro" id="IPR009057">
    <property type="entry name" value="Homeodomain-like_sf"/>
</dbReference>
<keyword evidence="12" id="KW-1185">Reference proteome</keyword>
<dbReference type="InterPro" id="IPR001789">
    <property type="entry name" value="Sig_transdc_resp-reg_receiver"/>
</dbReference>
<dbReference type="PROSITE" id="PS50045">
    <property type="entry name" value="SIGMA54_INTERACT_4"/>
    <property type="match status" value="1"/>
</dbReference>
<dbReference type="SMART" id="SM00448">
    <property type="entry name" value="REC"/>
    <property type="match status" value="1"/>
</dbReference>
<dbReference type="CDD" id="cd00009">
    <property type="entry name" value="AAA"/>
    <property type="match status" value="1"/>
</dbReference>
<keyword evidence="6" id="KW-0804">Transcription</keyword>
<dbReference type="SUPFAM" id="SSF52172">
    <property type="entry name" value="CheY-like"/>
    <property type="match status" value="1"/>
</dbReference>
<accession>A0A498C6J7</accession>
<dbReference type="Gene3D" id="1.10.10.60">
    <property type="entry name" value="Homeodomain-like"/>
    <property type="match status" value="1"/>
</dbReference>
<dbReference type="InterPro" id="IPR002078">
    <property type="entry name" value="Sigma_54_int"/>
</dbReference>
<feature type="region of interest" description="Disordered" evidence="8">
    <location>
        <begin position="123"/>
        <end position="144"/>
    </location>
</feature>
<keyword evidence="1 7" id="KW-0597">Phosphoprotein</keyword>
<gene>
    <name evidence="11" type="ORF">DFR31_2005</name>
</gene>
<dbReference type="Gene3D" id="3.40.50.300">
    <property type="entry name" value="P-loop containing nucleotide triphosphate hydrolases"/>
    <property type="match status" value="1"/>
</dbReference>
<evidence type="ECO:0000256" key="7">
    <source>
        <dbReference type="PROSITE-ProRule" id="PRU00169"/>
    </source>
</evidence>
<dbReference type="InterPro" id="IPR002197">
    <property type="entry name" value="HTH_Fis"/>
</dbReference>
<dbReference type="SUPFAM" id="SSF46689">
    <property type="entry name" value="Homeodomain-like"/>
    <property type="match status" value="1"/>
</dbReference>
<protein>
    <submittedName>
        <fullName evidence="11">DNA-binding NtrC family response regulator</fullName>
    </submittedName>
</protein>
<dbReference type="Pfam" id="PF00072">
    <property type="entry name" value="Response_reg"/>
    <property type="match status" value="1"/>
</dbReference>
<evidence type="ECO:0000256" key="6">
    <source>
        <dbReference type="ARBA" id="ARBA00023163"/>
    </source>
</evidence>
<dbReference type="GO" id="GO:0043565">
    <property type="term" value="F:sequence-specific DNA binding"/>
    <property type="evidence" value="ECO:0007669"/>
    <property type="project" value="InterPro"/>
</dbReference>
<evidence type="ECO:0000256" key="2">
    <source>
        <dbReference type="ARBA" id="ARBA00022741"/>
    </source>
</evidence>
<dbReference type="GO" id="GO:0005524">
    <property type="term" value="F:ATP binding"/>
    <property type="evidence" value="ECO:0007669"/>
    <property type="project" value="UniProtKB-KW"/>
</dbReference>
<feature type="domain" description="Sigma-54 factor interaction" evidence="9">
    <location>
        <begin position="142"/>
        <end position="365"/>
    </location>
</feature>
<dbReference type="InterPro" id="IPR027417">
    <property type="entry name" value="P-loop_NTPase"/>
</dbReference>
<dbReference type="Pfam" id="PF02954">
    <property type="entry name" value="HTH_8"/>
    <property type="match status" value="1"/>
</dbReference>
<evidence type="ECO:0000313" key="11">
    <source>
        <dbReference type="EMBL" id="RLK48128.1"/>
    </source>
</evidence>
<dbReference type="CDD" id="cd17550">
    <property type="entry name" value="REC_NtrX-like"/>
    <property type="match status" value="1"/>
</dbReference>
<dbReference type="InterPro" id="IPR025944">
    <property type="entry name" value="Sigma_54_int_dom_CS"/>
</dbReference>
<name>A0A498C6J7_9GAMM</name>
<feature type="modified residue" description="4-aspartylphosphate" evidence="7">
    <location>
        <position position="54"/>
    </location>
</feature>
<dbReference type="GO" id="GO:0006355">
    <property type="term" value="P:regulation of DNA-templated transcription"/>
    <property type="evidence" value="ECO:0007669"/>
    <property type="project" value="InterPro"/>
</dbReference>
<organism evidence="11 12">
    <name type="scientific">Alkalispirillum mobile</name>
    <dbReference type="NCBI Taxonomy" id="85925"/>
    <lineage>
        <taxon>Bacteria</taxon>
        <taxon>Pseudomonadati</taxon>
        <taxon>Pseudomonadota</taxon>
        <taxon>Gammaproteobacteria</taxon>
        <taxon>Chromatiales</taxon>
        <taxon>Ectothiorhodospiraceae</taxon>
        <taxon>Alkalispirillum</taxon>
    </lineage>
</organism>
<dbReference type="Pfam" id="PF25601">
    <property type="entry name" value="AAA_lid_14"/>
    <property type="match status" value="1"/>
</dbReference>
<dbReference type="EMBL" id="RCDA01000003">
    <property type="protein sequence ID" value="RLK48128.1"/>
    <property type="molecule type" value="Genomic_DNA"/>
</dbReference>
<evidence type="ECO:0000256" key="1">
    <source>
        <dbReference type="ARBA" id="ARBA00022553"/>
    </source>
</evidence>
<evidence type="ECO:0000313" key="12">
    <source>
        <dbReference type="Proteomes" id="UP000275461"/>
    </source>
</evidence>
<evidence type="ECO:0000259" key="9">
    <source>
        <dbReference type="PROSITE" id="PS50045"/>
    </source>
</evidence>